<protein>
    <submittedName>
        <fullName evidence="2">Uncharacterized protein</fullName>
    </submittedName>
</protein>
<gene>
    <name evidence="3" type="ORF">UFOVP262_20</name>
    <name evidence="2" type="ORF">UFOVP90_20</name>
</gene>
<name>A0A6J5KX90_9CAUD</name>
<evidence type="ECO:0000256" key="1">
    <source>
        <dbReference type="SAM" id="MobiDB-lite"/>
    </source>
</evidence>
<dbReference type="EMBL" id="LR796276">
    <property type="protein sequence ID" value="CAB4133775.1"/>
    <property type="molecule type" value="Genomic_DNA"/>
</dbReference>
<evidence type="ECO:0000313" key="3">
    <source>
        <dbReference type="EMBL" id="CAB4133775.1"/>
    </source>
</evidence>
<proteinExistence type="predicted"/>
<reference evidence="2" key="1">
    <citation type="submission" date="2020-04" db="EMBL/GenBank/DDBJ databases">
        <authorList>
            <person name="Chiriac C."/>
            <person name="Salcher M."/>
            <person name="Ghai R."/>
            <person name="Kavagutti S V."/>
        </authorList>
    </citation>
    <scope>NUCLEOTIDE SEQUENCE</scope>
</reference>
<sequence>MDPITIFAACKAAHAGIRECIDLYQEFKKDGKDVGDIVGDIGKNLGSFFTHQETLKEAEKEEKLKPLDKKTSINEEAMNRIMRQEQIQRMETELREMIIYQVGMPGLWSKFVDMREVVRKEREKIEREQKKPLNWLHSRGGSSLTNGKSEQDFALAF</sequence>
<accession>A0A6J5KX90</accession>
<organism evidence="2">
    <name type="scientific">uncultured Caudovirales phage</name>
    <dbReference type="NCBI Taxonomy" id="2100421"/>
    <lineage>
        <taxon>Viruses</taxon>
        <taxon>Duplodnaviria</taxon>
        <taxon>Heunggongvirae</taxon>
        <taxon>Uroviricota</taxon>
        <taxon>Caudoviricetes</taxon>
        <taxon>Peduoviridae</taxon>
        <taxon>Maltschvirus</taxon>
        <taxon>Maltschvirus maltsch</taxon>
    </lineage>
</organism>
<dbReference type="EMBL" id="LR796202">
    <property type="protein sequence ID" value="CAB4126651.1"/>
    <property type="molecule type" value="Genomic_DNA"/>
</dbReference>
<feature type="region of interest" description="Disordered" evidence="1">
    <location>
        <begin position="132"/>
        <end position="151"/>
    </location>
</feature>
<evidence type="ECO:0000313" key="2">
    <source>
        <dbReference type="EMBL" id="CAB4126651.1"/>
    </source>
</evidence>